<gene>
    <name evidence="12" type="ORF">SAMN05414137_10457</name>
</gene>
<dbReference type="InterPro" id="IPR020846">
    <property type="entry name" value="MFS_dom"/>
</dbReference>
<evidence type="ECO:0000256" key="8">
    <source>
        <dbReference type="ARBA" id="ARBA00023251"/>
    </source>
</evidence>
<keyword evidence="6 10" id="KW-1133">Transmembrane helix</keyword>
<feature type="transmembrane region" description="Helical" evidence="10">
    <location>
        <begin position="103"/>
        <end position="125"/>
    </location>
</feature>
<evidence type="ECO:0000313" key="13">
    <source>
        <dbReference type="Proteomes" id="UP000183015"/>
    </source>
</evidence>
<evidence type="ECO:0000256" key="10">
    <source>
        <dbReference type="SAM" id="Phobius"/>
    </source>
</evidence>
<reference evidence="13" key="1">
    <citation type="submission" date="2016-10" db="EMBL/GenBank/DDBJ databases">
        <authorList>
            <person name="Varghese N."/>
        </authorList>
    </citation>
    <scope>NUCLEOTIDE SEQUENCE [LARGE SCALE GENOMIC DNA]</scope>
    <source>
        <strain evidence="13">DSM 45096 / BCRC 16803 / CGMCC 4.1857 / CIP 109030 / JCM 12277 / KCTC 19219 / NBRC 100920 / 33214</strain>
    </source>
</reference>
<feature type="region of interest" description="Disordered" evidence="9">
    <location>
        <begin position="527"/>
        <end position="550"/>
    </location>
</feature>
<evidence type="ECO:0000256" key="4">
    <source>
        <dbReference type="ARBA" id="ARBA00022475"/>
    </source>
</evidence>
<dbReference type="RefSeq" id="WP_042441863.1">
    <property type="nucleotide sequence ID" value="NZ_BBPN01000001.1"/>
</dbReference>
<dbReference type="STRING" id="235985.SAMN05414137_10457"/>
<dbReference type="GO" id="GO:0046677">
    <property type="term" value="P:response to antibiotic"/>
    <property type="evidence" value="ECO:0007669"/>
    <property type="project" value="UniProtKB-KW"/>
</dbReference>
<feature type="transmembrane region" description="Helical" evidence="10">
    <location>
        <begin position="48"/>
        <end position="66"/>
    </location>
</feature>
<evidence type="ECO:0000256" key="6">
    <source>
        <dbReference type="ARBA" id="ARBA00022989"/>
    </source>
</evidence>
<dbReference type="InterPro" id="IPR036259">
    <property type="entry name" value="MFS_trans_sf"/>
</dbReference>
<dbReference type="PANTHER" id="PTHR42718">
    <property type="entry name" value="MAJOR FACILITATOR SUPERFAMILY MULTIDRUG TRANSPORTER MFSC"/>
    <property type="match status" value="1"/>
</dbReference>
<keyword evidence="7 10" id="KW-0472">Membrane</keyword>
<dbReference type="GO" id="GO:0022857">
    <property type="term" value="F:transmembrane transporter activity"/>
    <property type="evidence" value="ECO:0007669"/>
    <property type="project" value="InterPro"/>
</dbReference>
<dbReference type="EMBL" id="FOAZ01000004">
    <property type="protein sequence ID" value="SEK86398.1"/>
    <property type="molecule type" value="Genomic_DNA"/>
</dbReference>
<feature type="transmembrane region" description="Helical" evidence="10">
    <location>
        <begin position="137"/>
        <end position="160"/>
    </location>
</feature>
<dbReference type="GO" id="GO:0005886">
    <property type="term" value="C:plasma membrane"/>
    <property type="evidence" value="ECO:0007669"/>
    <property type="project" value="UniProtKB-SubCell"/>
</dbReference>
<feature type="domain" description="Major facilitator superfamily (MFS) profile" evidence="11">
    <location>
        <begin position="12"/>
        <end position="522"/>
    </location>
</feature>
<feature type="transmembrane region" description="Helical" evidence="10">
    <location>
        <begin position="303"/>
        <end position="324"/>
    </location>
</feature>
<comment type="similarity">
    <text evidence="2">Belongs to the major facilitator superfamily. EmrB family.</text>
</comment>
<feature type="transmembrane region" description="Helical" evidence="10">
    <location>
        <begin position="197"/>
        <end position="216"/>
    </location>
</feature>
<evidence type="ECO:0000256" key="3">
    <source>
        <dbReference type="ARBA" id="ARBA00022448"/>
    </source>
</evidence>
<keyword evidence="5 10" id="KW-0812">Transmembrane</keyword>
<evidence type="ECO:0000313" key="12">
    <source>
        <dbReference type="EMBL" id="SEK86398.1"/>
    </source>
</evidence>
<dbReference type="SUPFAM" id="SSF103473">
    <property type="entry name" value="MFS general substrate transporter"/>
    <property type="match status" value="1"/>
</dbReference>
<dbReference type="FunFam" id="1.20.1720.10:FF:000021">
    <property type="entry name" value="Drug resistance transporter, EmrB/QacA subfamily"/>
    <property type="match status" value="1"/>
</dbReference>
<dbReference type="PROSITE" id="PS50850">
    <property type="entry name" value="MFS"/>
    <property type="match status" value="1"/>
</dbReference>
<proteinExistence type="inferred from homology"/>
<dbReference type="Gene3D" id="1.20.1720.10">
    <property type="entry name" value="Multidrug resistance protein D"/>
    <property type="match status" value="1"/>
</dbReference>
<evidence type="ECO:0000256" key="5">
    <source>
        <dbReference type="ARBA" id="ARBA00022692"/>
    </source>
</evidence>
<sequence>MFRKLHGNPWAILVVLSLGFFMTLVDLTIVNIAIPKLTDDLHASLDEVLWVVNAYTLALATLIITAGRLGDLRGKSRIFISGVALFTLASLACGLSANAGELIAFRAVQGLGAAMLIPQTLSIIADVFPAEKRGAALGIWGAVAGVSGAVGPTLGGLLVSHFSWRWVFFVNIPIGAVVLLFAIPVMPKATRRIAHKLDIPGVVLISATLFCLAFALTEGERYNWNGWIVALIVAAAVLLVAFLAYERSRQHDEPLLPFSLFRDRNFSVVNVVGVAVSFGVLGLLLPTTIYLQSVLGFSPLKTGLTLVPLAIGSMITAGPAGILAEKFGGRFILFVGLAAFGGGITWILAEASTTSSWTAFIGPLALCGLGAGCTFAPMGSEIMRNVPPRLTGAASGANNALRQIGSVVAGAILAAVLQSQLLSQLRTHAQTSAAQLPAAYRGGFVDTFARAGAKSLEVGTSGNQGGWSTSGLPADVAATFHRLAGEVYQGAFVDALRPTMLIPAVVMFVGALSCLLLKGGPVPGGGGHGIPAPAAEGAERSDAEPTAAHS</sequence>
<protein>
    <submittedName>
        <fullName evidence="12">Drug resistance transporter, EmrB/QacA subfamily</fullName>
    </submittedName>
</protein>
<feature type="transmembrane region" description="Helical" evidence="10">
    <location>
        <begin position="78"/>
        <end position="97"/>
    </location>
</feature>
<keyword evidence="13" id="KW-1185">Reference proteome</keyword>
<dbReference type="InterPro" id="IPR004638">
    <property type="entry name" value="EmrB-like"/>
</dbReference>
<dbReference type="Pfam" id="PF07690">
    <property type="entry name" value="MFS_1"/>
    <property type="match status" value="1"/>
</dbReference>
<evidence type="ECO:0000256" key="7">
    <source>
        <dbReference type="ARBA" id="ARBA00023136"/>
    </source>
</evidence>
<evidence type="ECO:0000256" key="1">
    <source>
        <dbReference type="ARBA" id="ARBA00004651"/>
    </source>
</evidence>
<dbReference type="NCBIfam" id="TIGR00711">
    <property type="entry name" value="efflux_EmrB"/>
    <property type="match status" value="1"/>
</dbReference>
<keyword evidence="3" id="KW-0813">Transport</keyword>
<evidence type="ECO:0000256" key="2">
    <source>
        <dbReference type="ARBA" id="ARBA00008537"/>
    </source>
</evidence>
<evidence type="ECO:0000256" key="9">
    <source>
        <dbReference type="SAM" id="MobiDB-lite"/>
    </source>
</evidence>
<dbReference type="OrthoDB" id="3846393at2"/>
<keyword evidence="4" id="KW-1003">Cell membrane</keyword>
<dbReference type="eggNOG" id="COG0477">
    <property type="taxonomic scope" value="Bacteria"/>
</dbReference>
<dbReference type="Proteomes" id="UP000183015">
    <property type="component" value="Unassembled WGS sequence"/>
</dbReference>
<dbReference type="Gene3D" id="1.20.1250.20">
    <property type="entry name" value="MFS general substrate transporter like domains"/>
    <property type="match status" value="1"/>
</dbReference>
<dbReference type="AlphaFoldDB" id="A0A1H7KHY2"/>
<dbReference type="PRINTS" id="PR01036">
    <property type="entry name" value="TCRTETB"/>
</dbReference>
<feature type="transmembrane region" description="Helical" evidence="10">
    <location>
        <begin position="331"/>
        <end position="349"/>
    </location>
</feature>
<dbReference type="CDD" id="cd17321">
    <property type="entry name" value="MFS_MMR_MDR_like"/>
    <property type="match status" value="1"/>
</dbReference>
<feature type="transmembrane region" description="Helical" evidence="10">
    <location>
        <begin position="12"/>
        <end position="33"/>
    </location>
</feature>
<keyword evidence="8" id="KW-0046">Antibiotic resistance</keyword>
<organism evidence="12 13">
    <name type="scientific">Streptacidiphilus jiangxiensis</name>
    <dbReference type="NCBI Taxonomy" id="235985"/>
    <lineage>
        <taxon>Bacteria</taxon>
        <taxon>Bacillati</taxon>
        <taxon>Actinomycetota</taxon>
        <taxon>Actinomycetes</taxon>
        <taxon>Kitasatosporales</taxon>
        <taxon>Streptomycetaceae</taxon>
        <taxon>Streptacidiphilus</taxon>
    </lineage>
</organism>
<accession>A0A1H7KHY2</accession>
<feature type="transmembrane region" description="Helical" evidence="10">
    <location>
        <begin position="355"/>
        <end position="379"/>
    </location>
</feature>
<evidence type="ECO:0000259" key="11">
    <source>
        <dbReference type="PROSITE" id="PS50850"/>
    </source>
</evidence>
<dbReference type="PANTHER" id="PTHR42718:SF42">
    <property type="entry name" value="EXPORT PROTEIN"/>
    <property type="match status" value="1"/>
</dbReference>
<feature type="transmembrane region" description="Helical" evidence="10">
    <location>
        <begin position="266"/>
        <end position="291"/>
    </location>
</feature>
<comment type="subcellular location">
    <subcellularLocation>
        <location evidence="1">Cell membrane</location>
        <topology evidence="1">Multi-pass membrane protein</topology>
    </subcellularLocation>
</comment>
<feature type="transmembrane region" description="Helical" evidence="10">
    <location>
        <begin position="166"/>
        <end position="185"/>
    </location>
</feature>
<feature type="transmembrane region" description="Helical" evidence="10">
    <location>
        <begin position="222"/>
        <end position="245"/>
    </location>
</feature>
<name>A0A1H7KHY2_STRJI</name>
<dbReference type="InterPro" id="IPR011701">
    <property type="entry name" value="MFS"/>
</dbReference>